<evidence type="ECO:0000313" key="3">
    <source>
        <dbReference type="EMBL" id="ACO03820.1"/>
    </source>
</evidence>
<dbReference type="Proteomes" id="UP000001366">
    <property type="component" value="Chromosome"/>
</dbReference>
<name>C0QU73_PERMH</name>
<sequence length="181" mass="21027">MSEKRRIPNDWQLKIKWNVKLFYLINSRRSRFLDRFYRYYFRLGKSYTLPVFLPFFYYSGGLESLIHLAIALLITGILMPSIKYTFRHKRPYVLLENVNLLEPVTLKSFPSADTAYAFTIFGVMLFYGSLPIILLFFVYAVLIAYGRVYMGAHFPIDVLTGGVIGFLSAVFGYAILGYLSF</sequence>
<feature type="domain" description="Phosphatidic acid phosphatase type 2/haloperoxidase" evidence="2">
    <location>
        <begin position="65"/>
        <end position="173"/>
    </location>
</feature>
<dbReference type="Pfam" id="PF01569">
    <property type="entry name" value="PAP2"/>
    <property type="match status" value="1"/>
</dbReference>
<dbReference type="InterPro" id="IPR036938">
    <property type="entry name" value="PAP2/HPO_sf"/>
</dbReference>
<keyword evidence="4" id="KW-1185">Reference proteome</keyword>
<feature type="transmembrane region" description="Helical" evidence="1">
    <location>
        <begin position="39"/>
        <end position="58"/>
    </location>
</feature>
<dbReference type="KEGG" id="pmx:PERMA_0449"/>
<dbReference type="PANTHER" id="PTHR14969">
    <property type="entry name" value="SPHINGOSINE-1-PHOSPHATE PHOSPHOHYDROLASE"/>
    <property type="match status" value="1"/>
</dbReference>
<evidence type="ECO:0000313" key="4">
    <source>
        <dbReference type="Proteomes" id="UP000001366"/>
    </source>
</evidence>
<feature type="transmembrane region" description="Helical" evidence="1">
    <location>
        <begin position="115"/>
        <end position="146"/>
    </location>
</feature>
<gene>
    <name evidence="3" type="ordered locus">PERMA_0449</name>
</gene>
<dbReference type="AlphaFoldDB" id="C0QU73"/>
<dbReference type="EMBL" id="CP001230">
    <property type="protein sequence ID" value="ACO03820.1"/>
    <property type="molecule type" value="Genomic_DNA"/>
</dbReference>
<feature type="transmembrane region" description="Helical" evidence="1">
    <location>
        <begin position="64"/>
        <end position="82"/>
    </location>
</feature>
<dbReference type="eggNOG" id="COG0671">
    <property type="taxonomic scope" value="Bacteria"/>
</dbReference>
<dbReference type="PaxDb" id="123214-PERMA_0449"/>
<dbReference type="SUPFAM" id="SSF48317">
    <property type="entry name" value="Acid phosphatase/Vanadium-dependent haloperoxidase"/>
    <property type="match status" value="1"/>
</dbReference>
<keyword evidence="1" id="KW-0812">Transmembrane</keyword>
<dbReference type="RefSeq" id="WP_012676059.1">
    <property type="nucleotide sequence ID" value="NC_012440.1"/>
</dbReference>
<dbReference type="SMART" id="SM00014">
    <property type="entry name" value="acidPPc"/>
    <property type="match status" value="1"/>
</dbReference>
<dbReference type="Gene3D" id="1.20.144.10">
    <property type="entry name" value="Phosphatidic acid phosphatase type 2/haloperoxidase"/>
    <property type="match status" value="1"/>
</dbReference>
<evidence type="ECO:0000259" key="2">
    <source>
        <dbReference type="SMART" id="SM00014"/>
    </source>
</evidence>
<evidence type="ECO:0000256" key="1">
    <source>
        <dbReference type="SAM" id="Phobius"/>
    </source>
</evidence>
<protein>
    <submittedName>
        <fullName evidence="3">PAP2 superfamily protein</fullName>
    </submittedName>
</protein>
<keyword evidence="1" id="KW-0472">Membrane</keyword>
<dbReference type="CDD" id="cd01610">
    <property type="entry name" value="PAP2_like"/>
    <property type="match status" value="1"/>
</dbReference>
<reference evidence="3 4" key="1">
    <citation type="journal article" date="2009" name="J. Bacteriol.">
        <title>Complete and draft genome sequences of six members of the Aquificales.</title>
        <authorList>
            <person name="Reysenbach A.L."/>
            <person name="Hamamura N."/>
            <person name="Podar M."/>
            <person name="Griffiths E."/>
            <person name="Ferreira S."/>
            <person name="Hochstein R."/>
            <person name="Heidelberg J."/>
            <person name="Johnson J."/>
            <person name="Mead D."/>
            <person name="Pohorille A."/>
            <person name="Sarmiento M."/>
            <person name="Schweighofer K."/>
            <person name="Seshadri R."/>
            <person name="Voytek M.A."/>
        </authorList>
    </citation>
    <scope>NUCLEOTIDE SEQUENCE [LARGE SCALE GENOMIC DNA]</scope>
    <source>
        <strain evidence="4">DSM 14350 / EX-H1</strain>
    </source>
</reference>
<keyword evidence="1" id="KW-1133">Transmembrane helix</keyword>
<dbReference type="HOGENOM" id="CLU_072573_10_1_0"/>
<dbReference type="STRING" id="123214.PERMA_0449"/>
<feature type="transmembrane region" description="Helical" evidence="1">
    <location>
        <begin position="158"/>
        <end position="179"/>
    </location>
</feature>
<proteinExistence type="predicted"/>
<accession>C0QU73</accession>
<dbReference type="PANTHER" id="PTHR14969:SF13">
    <property type="entry name" value="AT30094P"/>
    <property type="match status" value="1"/>
</dbReference>
<organism evidence="3 4">
    <name type="scientific">Persephonella marina (strain DSM 14350 / EX-H1)</name>
    <dbReference type="NCBI Taxonomy" id="123214"/>
    <lineage>
        <taxon>Bacteria</taxon>
        <taxon>Pseudomonadati</taxon>
        <taxon>Aquificota</taxon>
        <taxon>Aquificia</taxon>
        <taxon>Aquificales</taxon>
        <taxon>Hydrogenothermaceae</taxon>
        <taxon>Persephonella</taxon>
    </lineage>
</organism>
<dbReference type="InterPro" id="IPR000326">
    <property type="entry name" value="PAP2/HPO"/>
</dbReference>